<proteinExistence type="predicted"/>
<dbReference type="EMBL" id="VCPC01000002">
    <property type="protein sequence ID" value="TMV13663.1"/>
    <property type="molecule type" value="Genomic_DNA"/>
</dbReference>
<comment type="caution">
    <text evidence="1">The sequence shown here is derived from an EMBL/GenBank/DDBJ whole genome shotgun (WGS) entry which is preliminary data.</text>
</comment>
<dbReference type="Proteomes" id="UP001191082">
    <property type="component" value="Unassembled WGS sequence"/>
</dbReference>
<protein>
    <submittedName>
        <fullName evidence="1">Uncharacterized protein</fullName>
    </submittedName>
</protein>
<reference evidence="1 2" key="1">
    <citation type="submission" date="2019-05" db="EMBL/GenBank/DDBJ databases">
        <title>Marivita sp. nov. isolated from sea sediment.</title>
        <authorList>
            <person name="Kim W."/>
        </authorList>
    </citation>
    <scope>NUCLEOTIDE SEQUENCE [LARGE SCALE GENOMIC DNA]</scope>
    <source>
        <strain evidence="1 2">CAU 1492</strain>
    </source>
</reference>
<dbReference type="InterPro" id="IPR045516">
    <property type="entry name" value="DUF6477"/>
</dbReference>
<accession>A0ABY2XBB4</accession>
<evidence type="ECO:0000313" key="1">
    <source>
        <dbReference type="EMBL" id="TMV13663.1"/>
    </source>
</evidence>
<organism evidence="1 2">
    <name type="scientific">Arenibacterium halophilum</name>
    <dbReference type="NCBI Taxonomy" id="2583821"/>
    <lineage>
        <taxon>Bacteria</taxon>
        <taxon>Pseudomonadati</taxon>
        <taxon>Pseudomonadota</taxon>
        <taxon>Alphaproteobacteria</taxon>
        <taxon>Rhodobacterales</taxon>
        <taxon>Paracoccaceae</taxon>
        <taxon>Arenibacterium</taxon>
    </lineage>
</organism>
<name>A0ABY2XBB4_9RHOB</name>
<evidence type="ECO:0000313" key="2">
    <source>
        <dbReference type="Proteomes" id="UP001191082"/>
    </source>
</evidence>
<keyword evidence="2" id="KW-1185">Reference proteome</keyword>
<dbReference type="Pfam" id="PF20083">
    <property type="entry name" value="DUF6477"/>
    <property type="match status" value="1"/>
</dbReference>
<dbReference type="RefSeq" id="WP_138864215.1">
    <property type="nucleotide sequence ID" value="NZ_VCPC01000002.1"/>
</dbReference>
<gene>
    <name evidence="1" type="ORF">FGK64_13115</name>
</gene>
<sequence>MQDIMTMLNRLRRPRLLIRAARLGAQDYSRDRHLKRILGYGPAPRPAAALLQLLEMEVALNEQRQSEDAGYSLTRHVDILIAMMGESRLLASTMPTVVTSEMPIR</sequence>